<evidence type="ECO:0000313" key="2">
    <source>
        <dbReference type="EMBL" id="MFC0406961.1"/>
    </source>
</evidence>
<comment type="caution">
    <text evidence="2">The sequence shown here is derived from an EMBL/GenBank/DDBJ whole genome shotgun (WGS) entry which is preliminary data.</text>
</comment>
<dbReference type="RefSeq" id="WP_377042653.1">
    <property type="nucleotide sequence ID" value="NZ_JBHLUN010000002.1"/>
</dbReference>
<accession>A0ABV6JML1</accession>
<feature type="compositionally biased region" description="Basic and acidic residues" evidence="1">
    <location>
        <begin position="38"/>
        <end position="52"/>
    </location>
</feature>
<reference evidence="2 3" key="1">
    <citation type="submission" date="2024-09" db="EMBL/GenBank/DDBJ databases">
        <authorList>
            <person name="Sun Q."/>
            <person name="Mori K."/>
        </authorList>
    </citation>
    <scope>NUCLEOTIDE SEQUENCE [LARGE SCALE GENOMIC DNA]</scope>
    <source>
        <strain evidence="2 3">TBRC 5777</strain>
    </source>
</reference>
<feature type="region of interest" description="Disordered" evidence="1">
    <location>
        <begin position="1"/>
        <end position="78"/>
    </location>
</feature>
<proteinExistence type="predicted"/>
<gene>
    <name evidence="2" type="ORF">ACFFGY_01785</name>
</gene>
<name>A0ABV6JML1_9PROT</name>
<evidence type="ECO:0000256" key="1">
    <source>
        <dbReference type="SAM" id="MobiDB-lite"/>
    </source>
</evidence>
<sequence length="78" mass="8711">MPRFVRSCLPLPDRMTQRPDDPDPPPARAQPTPAQRAAAERETRLARALRENLRRRKAQGRAREDAAAAGEPAKDEQG</sequence>
<dbReference type="Proteomes" id="UP001589865">
    <property type="component" value="Unassembled WGS sequence"/>
</dbReference>
<organism evidence="2 3">
    <name type="scientific">Roseomonas elaeocarpi</name>
    <dbReference type="NCBI Taxonomy" id="907779"/>
    <lineage>
        <taxon>Bacteria</taxon>
        <taxon>Pseudomonadati</taxon>
        <taxon>Pseudomonadota</taxon>
        <taxon>Alphaproteobacteria</taxon>
        <taxon>Acetobacterales</taxon>
        <taxon>Roseomonadaceae</taxon>
        <taxon>Roseomonas</taxon>
    </lineage>
</organism>
<protein>
    <submittedName>
        <fullName evidence="2">Uncharacterized protein</fullName>
    </submittedName>
</protein>
<evidence type="ECO:0000313" key="3">
    <source>
        <dbReference type="Proteomes" id="UP001589865"/>
    </source>
</evidence>
<keyword evidence="3" id="KW-1185">Reference proteome</keyword>
<dbReference type="EMBL" id="JBHLUN010000002">
    <property type="protein sequence ID" value="MFC0406961.1"/>
    <property type="molecule type" value="Genomic_DNA"/>
</dbReference>
<feature type="compositionally biased region" description="Basic and acidic residues" evidence="1">
    <location>
        <begin position="61"/>
        <end position="78"/>
    </location>
</feature>